<dbReference type="EC" id="4.3.1.18" evidence="4"/>
<feature type="domain" description="Tryptophan synthase beta chain-like PALP" evidence="5">
    <location>
        <begin position="98"/>
        <end position="393"/>
    </location>
</feature>
<dbReference type="InterPro" id="IPR011780">
    <property type="entry name" value="D_Ser_am_lyase"/>
</dbReference>
<evidence type="ECO:0000256" key="2">
    <source>
        <dbReference type="ARBA" id="ARBA00022898"/>
    </source>
</evidence>
<evidence type="ECO:0000313" key="7">
    <source>
        <dbReference type="Proteomes" id="UP000298210"/>
    </source>
</evidence>
<sequence length="432" mass="47459">MTQERKEQLLKAFPHLTKLTALEEYLWINPFKGKETVAKTETLSMEAIVEAEARLARFAPYLSQAFPETKPMNGLVESPLLEIDSFRVQLEDYYKVTVNGRLFLKGDHLLPISGSIKARGGIYEVLTIAEKVLIEERMLSKEESYVKLLEPVYRDVLSRYTIIVGSTGNLGLSIGVMGAKLGFNVIVHMSSDAKAWKKALLQQKGAHVVEHDQDYSLAVEEGRKQAEANVNSFFIDDEHSTTLFLGYAVAALRLKKQLDDKGMTIHNDRPLIVYLPCGVGGGPGGIAYGLHQVFGENVTCYFAEPTHSPCMLVGMMTGLHENIHVNEIGIDNQTIADGLAVGRPSGFVGKVMEPILGGIYTISDETMYKLLAMLIDREEMALEPSAVTALFGPVQIANSAKNAVHLAWGTGGSMVPANQMKIDYEIGKALLL</sequence>
<feature type="modified residue" description="N6-(pyridoxal phosphate)lysine" evidence="4">
    <location>
        <position position="117"/>
    </location>
</feature>
<dbReference type="InterPro" id="IPR050147">
    <property type="entry name" value="Ser/Thr_Dehydratase"/>
</dbReference>
<name>A0A4Y7WHT0_9BACI</name>
<dbReference type="Proteomes" id="UP000298210">
    <property type="component" value="Unassembled WGS sequence"/>
</dbReference>
<dbReference type="GO" id="GO:0009097">
    <property type="term" value="P:isoleucine biosynthetic process"/>
    <property type="evidence" value="ECO:0007669"/>
    <property type="project" value="TreeGrafter"/>
</dbReference>
<dbReference type="AlphaFoldDB" id="A0A4Y7WHT0"/>
<dbReference type="PANTHER" id="PTHR48078">
    <property type="entry name" value="THREONINE DEHYDRATASE, MITOCHONDRIAL-RELATED"/>
    <property type="match status" value="1"/>
</dbReference>
<dbReference type="GO" id="GO:0036088">
    <property type="term" value="P:D-serine catabolic process"/>
    <property type="evidence" value="ECO:0007669"/>
    <property type="project" value="TreeGrafter"/>
</dbReference>
<gene>
    <name evidence="4" type="primary">dsdA</name>
    <name evidence="6" type="ORF">E2L03_11520</name>
</gene>
<dbReference type="InterPro" id="IPR001926">
    <property type="entry name" value="TrpB-like_PALP"/>
</dbReference>
<evidence type="ECO:0000313" key="6">
    <source>
        <dbReference type="EMBL" id="TES47786.1"/>
    </source>
</evidence>
<reference evidence="6 7" key="1">
    <citation type="submission" date="2019-03" db="EMBL/GenBank/DDBJ databases">
        <authorList>
            <person name="Liu G."/>
        </authorList>
    </citation>
    <scope>NUCLEOTIDE SEQUENCE [LARGE SCALE GENOMIC DNA]</scope>
    <source>
        <strain evidence="6 7">DSM 19099</strain>
    </source>
</reference>
<dbReference type="RefSeq" id="WP_134259235.1">
    <property type="nucleotide sequence ID" value="NZ_LDIM01000005.1"/>
</dbReference>
<keyword evidence="2 4" id="KW-0663">Pyridoxal phosphate</keyword>
<dbReference type="GO" id="GO:0008721">
    <property type="term" value="F:D-serine ammonia-lyase activity"/>
    <property type="evidence" value="ECO:0007669"/>
    <property type="project" value="UniProtKB-EC"/>
</dbReference>
<dbReference type="SUPFAM" id="SSF53686">
    <property type="entry name" value="Tryptophan synthase beta subunit-like PLP-dependent enzymes"/>
    <property type="match status" value="1"/>
</dbReference>
<organism evidence="6 7">
    <name type="scientific">Shouchella lehensis</name>
    <dbReference type="NCBI Taxonomy" id="300825"/>
    <lineage>
        <taxon>Bacteria</taxon>
        <taxon>Bacillati</taxon>
        <taxon>Bacillota</taxon>
        <taxon>Bacilli</taxon>
        <taxon>Bacillales</taxon>
        <taxon>Bacillaceae</taxon>
        <taxon>Shouchella</taxon>
    </lineage>
</organism>
<comment type="similarity">
    <text evidence="4">Belongs to the serine/threonine dehydratase family. DsdA subfamily.</text>
</comment>
<evidence type="ECO:0000259" key="5">
    <source>
        <dbReference type="Pfam" id="PF00291"/>
    </source>
</evidence>
<comment type="catalytic activity">
    <reaction evidence="4">
        <text>D-serine = pyruvate + NH4(+)</text>
        <dbReference type="Rhea" id="RHEA:13977"/>
        <dbReference type="ChEBI" id="CHEBI:15361"/>
        <dbReference type="ChEBI" id="CHEBI:28938"/>
        <dbReference type="ChEBI" id="CHEBI:35247"/>
        <dbReference type="EC" id="4.3.1.18"/>
    </reaction>
</comment>
<dbReference type="GO" id="GO:0030170">
    <property type="term" value="F:pyridoxal phosphate binding"/>
    <property type="evidence" value="ECO:0007669"/>
    <property type="project" value="InterPro"/>
</dbReference>
<dbReference type="EMBL" id="SNUX01000003">
    <property type="protein sequence ID" value="TES47786.1"/>
    <property type="molecule type" value="Genomic_DNA"/>
</dbReference>
<evidence type="ECO:0000256" key="1">
    <source>
        <dbReference type="ARBA" id="ARBA00001933"/>
    </source>
</evidence>
<dbReference type="NCBIfam" id="NF002823">
    <property type="entry name" value="PRK02991.1"/>
    <property type="match status" value="1"/>
</dbReference>
<comment type="caution">
    <text evidence="6">The sequence shown here is derived from an EMBL/GenBank/DDBJ whole genome shotgun (WGS) entry which is preliminary data.</text>
</comment>
<proteinExistence type="inferred from homology"/>
<dbReference type="Pfam" id="PF00291">
    <property type="entry name" value="PALP"/>
    <property type="match status" value="1"/>
</dbReference>
<dbReference type="PANTHER" id="PTHR48078:SF9">
    <property type="entry name" value="D-SERINE DEHYDRATASE"/>
    <property type="match status" value="1"/>
</dbReference>
<dbReference type="HAMAP" id="MF_01030">
    <property type="entry name" value="D_Ser_dehydrat"/>
    <property type="match status" value="1"/>
</dbReference>
<dbReference type="NCBIfam" id="TIGR02035">
    <property type="entry name" value="D_Ser_am_lyase"/>
    <property type="match status" value="1"/>
</dbReference>
<dbReference type="PROSITE" id="PS00165">
    <property type="entry name" value="DEHYDRATASE_SER_THR"/>
    <property type="match status" value="1"/>
</dbReference>
<keyword evidence="3 4" id="KW-0456">Lyase</keyword>
<dbReference type="InterPro" id="IPR036052">
    <property type="entry name" value="TrpB-like_PALP_sf"/>
</dbReference>
<accession>A0A4Y7WHT0</accession>
<comment type="cofactor">
    <cofactor evidence="1 4">
        <name>pyridoxal 5'-phosphate</name>
        <dbReference type="ChEBI" id="CHEBI:597326"/>
    </cofactor>
</comment>
<dbReference type="Gene3D" id="3.40.50.1100">
    <property type="match status" value="2"/>
</dbReference>
<dbReference type="GO" id="GO:0016836">
    <property type="term" value="F:hydro-lyase activity"/>
    <property type="evidence" value="ECO:0007669"/>
    <property type="project" value="UniProtKB-UniRule"/>
</dbReference>
<protein>
    <recommendedName>
        <fullName evidence="4">Probable D-serine dehydratase</fullName>
        <ecNumber evidence="4">4.3.1.18</ecNumber>
    </recommendedName>
    <alternativeName>
        <fullName evidence="4">D-serine deaminase</fullName>
        <shortName evidence="4">DSD</shortName>
    </alternativeName>
</protein>
<dbReference type="InterPro" id="IPR000634">
    <property type="entry name" value="Ser/Thr_deHydtase_PyrdxlP-BS"/>
</dbReference>
<evidence type="ECO:0000256" key="3">
    <source>
        <dbReference type="ARBA" id="ARBA00023239"/>
    </source>
</evidence>
<evidence type="ECO:0000256" key="4">
    <source>
        <dbReference type="HAMAP-Rule" id="MF_01030"/>
    </source>
</evidence>